<protein>
    <submittedName>
        <fullName evidence="1">Uncharacterized protein</fullName>
    </submittedName>
</protein>
<reference evidence="1 2" key="1">
    <citation type="submission" date="2021-06" db="EMBL/GenBank/DDBJ databases">
        <title>Caerostris extrusa draft genome.</title>
        <authorList>
            <person name="Kono N."/>
            <person name="Arakawa K."/>
        </authorList>
    </citation>
    <scope>NUCLEOTIDE SEQUENCE [LARGE SCALE GENOMIC DNA]</scope>
</reference>
<accession>A0AAV4Y5Q7</accession>
<name>A0AAV4Y5Q7_CAEEX</name>
<evidence type="ECO:0000313" key="1">
    <source>
        <dbReference type="EMBL" id="GIZ02687.1"/>
    </source>
</evidence>
<evidence type="ECO:0000313" key="2">
    <source>
        <dbReference type="Proteomes" id="UP001054945"/>
    </source>
</evidence>
<dbReference type="AlphaFoldDB" id="A0AAV4Y5Q7"/>
<dbReference type="EMBL" id="BPLR01018842">
    <property type="protein sequence ID" value="GIZ02687.1"/>
    <property type="molecule type" value="Genomic_DNA"/>
</dbReference>
<keyword evidence="2" id="KW-1185">Reference proteome</keyword>
<comment type="caution">
    <text evidence="1">The sequence shown here is derived from an EMBL/GenBank/DDBJ whole genome shotgun (WGS) entry which is preliminary data.</text>
</comment>
<sequence>MAQSLKFQSLEPIHTSCIPYHETNQHEITTSTGPCPQWRPLVLVTDESLRRHKEIRRTKKEEKKKSGEIFVPKNISFSDKSGASLVSYLFTNKTTKIKILVSPIRDDSQRNDK</sequence>
<gene>
    <name evidence="1" type="ORF">CEXT_578181</name>
</gene>
<organism evidence="1 2">
    <name type="scientific">Caerostris extrusa</name>
    <name type="common">Bark spider</name>
    <name type="synonym">Caerostris bankana</name>
    <dbReference type="NCBI Taxonomy" id="172846"/>
    <lineage>
        <taxon>Eukaryota</taxon>
        <taxon>Metazoa</taxon>
        <taxon>Ecdysozoa</taxon>
        <taxon>Arthropoda</taxon>
        <taxon>Chelicerata</taxon>
        <taxon>Arachnida</taxon>
        <taxon>Araneae</taxon>
        <taxon>Araneomorphae</taxon>
        <taxon>Entelegynae</taxon>
        <taxon>Araneoidea</taxon>
        <taxon>Araneidae</taxon>
        <taxon>Caerostris</taxon>
    </lineage>
</organism>
<proteinExistence type="predicted"/>
<dbReference type="Proteomes" id="UP001054945">
    <property type="component" value="Unassembled WGS sequence"/>
</dbReference>